<dbReference type="PANTHER" id="PTHR30055">
    <property type="entry name" value="HTH-TYPE TRANSCRIPTIONAL REGULATOR RUTR"/>
    <property type="match status" value="1"/>
</dbReference>
<keyword evidence="3" id="KW-0804">Transcription</keyword>
<dbReference type="RefSeq" id="WP_133772429.1">
    <property type="nucleotide sequence ID" value="NZ_SNZR01000014.1"/>
</dbReference>
<dbReference type="InterPro" id="IPR009057">
    <property type="entry name" value="Homeodomain-like_sf"/>
</dbReference>
<evidence type="ECO:0000256" key="4">
    <source>
        <dbReference type="PROSITE-ProRule" id="PRU00335"/>
    </source>
</evidence>
<dbReference type="PROSITE" id="PS01081">
    <property type="entry name" value="HTH_TETR_1"/>
    <property type="match status" value="1"/>
</dbReference>
<dbReference type="Gene3D" id="1.10.357.10">
    <property type="entry name" value="Tetracycline Repressor, domain 2"/>
    <property type="match status" value="1"/>
</dbReference>
<keyword evidence="1" id="KW-0805">Transcription regulation</keyword>
<reference evidence="6 7" key="1">
    <citation type="submission" date="2019-03" db="EMBL/GenBank/DDBJ databases">
        <title>Genomic Encyclopedia of Type Strains, Phase IV (KMG-IV): sequencing the most valuable type-strain genomes for metagenomic binning, comparative biology and taxonomic classification.</title>
        <authorList>
            <person name="Goeker M."/>
        </authorList>
    </citation>
    <scope>NUCLEOTIDE SEQUENCE [LARGE SCALE GENOMIC DNA]</scope>
    <source>
        <strain evidence="6 7">DSM 25903</strain>
    </source>
</reference>
<protein>
    <submittedName>
        <fullName evidence="6">TetR family transcriptional regulator</fullName>
    </submittedName>
</protein>
<evidence type="ECO:0000259" key="5">
    <source>
        <dbReference type="PROSITE" id="PS50977"/>
    </source>
</evidence>
<evidence type="ECO:0000256" key="2">
    <source>
        <dbReference type="ARBA" id="ARBA00023125"/>
    </source>
</evidence>
<dbReference type="AlphaFoldDB" id="A0A4R7BXV9"/>
<evidence type="ECO:0000313" key="6">
    <source>
        <dbReference type="EMBL" id="TDR89037.1"/>
    </source>
</evidence>
<gene>
    <name evidence="6" type="ORF">EV668_3522</name>
</gene>
<evidence type="ECO:0000256" key="1">
    <source>
        <dbReference type="ARBA" id="ARBA00023015"/>
    </source>
</evidence>
<keyword evidence="7" id="KW-1185">Reference proteome</keyword>
<feature type="domain" description="HTH tetR-type" evidence="5">
    <location>
        <begin position="16"/>
        <end position="76"/>
    </location>
</feature>
<dbReference type="FunFam" id="1.10.10.60:FF:000141">
    <property type="entry name" value="TetR family transcriptional regulator"/>
    <property type="match status" value="1"/>
</dbReference>
<dbReference type="OrthoDB" id="9816431at2"/>
<dbReference type="Gene3D" id="1.10.10.60">
    <property type="entry name" value="Homeodomain-like"/>
    <property type="match status" value="1"/>
</dbReference>
<accession>A0A4R7BXV9</accession>
<feature type="DNA-binding region" description="H-T-H motif" evidence="4">
    <location>
        <begin position="39"/>
        <end position="58"/>
    </location>
</feature>
<dbReference type="InterPro" id="IPR050109">
    <property type="entry name" value="HTH-type_TetR-like_transc_reg"/>
</dbReference>
<dbReference type="PANTHER" id="PTHR30055:SF146">
    <property type="entry name" value="HTH-TYPE TRANSCRIPTIONAL DUAL REGULATOR CECR"/>
    <property type="match status" value="1"/>
</dbReference>
<dbReference type="EMBL" id="SNZR01000014">
    <property type="protein sequence ID" value="TDR89037.1"/>
    <property type="molecule type" value="Genomic_DNA"/>
</dbReference>
<dbReference type="InterPro" id="IPR001647">
    <property type="entry name" value="HTH_TetR"/>
</dbReference>
<keyword evidence="2 4" id="KW-0238">DNA-binding</keyword>
<sequence length="221" mass="23720">MNDVRSRTEAQGPADSGKRRQILDGARQIFLAQGFDGASMGSIAKAAGVSKGTLYVYFKDKEALFEALTQSEKSGLAEVLFRLDESDPDVPSALRLVGRTLLDMMVRPDHISSVRMVIGAADKFPAFARSFYEAGPKLGAARLKSYLDGQVSAGRLEIADTALAAEQFLNLCSAGILKRLLFGIPESCAPESLDHNVEGAIEVFLAAYARSSSRKAAATRD</sequence>
<comment type="caution">
    <text evidence="6">The sequence shown here is derived from an EMBL/GenBank/DDBJ whole genome shotgun (WGS) entry which is preliminary data.</text>
</comment>
<dbReference type="Proteomes" id="UP000295122">
    <property type="component" value="Unassembled WGS sequence"/>
</dbReference>
<evidence type="ECO:0000256" key="3">
    <source>
        <dbReference type="ARBA" id="ARBA00023163"/>
    </source>
</evidence>
<dbReference type="SUPFAM" id="SSF46689">
    <property type="entry name" value="Homeodomain-like"/>
    <property type="match status" value="1"/>
</dbReference>
<dbReference type="GO" id="GO:0003700">
    <property type="term" value="F:DNA-binding transcription factor activity"/>
    <property type="evidence" value="ECO:0007669"/>
    <property type="project" value="TreeGrafter"/>
</dbReference>
<organism evidence="6 7">
    <name type="scientific">Enterovirga rhinocerotis</name>
    <dbReference type="NCBI Taxonomy" id="1339210"/>
    <lineage>
        <taxon>Bacteria</taxon>
        <taxon>Pseudomonadati</taxon>
        <taxon>Pseudomonadota</taxon>
        <taxon>Alphaproteobacteria</taxon>
        <taxon>Hyphomicrobiales</taxon>
        <taxon>Methylobacteriaceae</taxon>
        <taxon>Enterovirga</taxon>
    </lineage>
</organism>
<dbReference type="PRINTS" id="PR00455">
    <property type="entry name" value="HTHTETR"/>
</dbReference>
<dbReference type="PROSITE" id="PS50977">
    <property type="entry name" value="HTH_TETR_2"/>
    <property type="match status" value="1"/>
</dbReference>
<dbReference type="InterPro" id="IPR023772">
    <property type="entry name" value="DNA-bd_HTH_TetR-type_CS"/>
</dbReference>
<name>A0A4R7BXV9_9HYPH</name>
<dbReference type="GO" id="GO:0000976">
    <property type="term" value="F:transcription cis-regulatory region binding"/>
    <property type="evidence" value="ECO:0007669"/>
    <property type="project" value="TreeGrafter"/>
</dbReference>
<dbReference type="InterPro" id="IPR039536">
    <property type="entry name" value="TetR_C_Proteobacteria"/>
</dbReference>
<dbReference type="Pfam" id="PF14246">
    <property type="entry name" value="TetR_C_7"/>
    <property type="match status" value="1"/>
</dbReference>
<dbReference type="Pfam" id="PF00440">
    <property type="entry name" value="TetR_N"/>
    <property type="match status" value="1"/>
</dbReference>
<evidence type="ECO:0000313" key="7">
    <source>
        <dbReference type="Proteomes" id="UP000295122"/>
    </source>
</evidence>
<proteinExistence type="predicted"/>